<evidence type="ECO:0000256" key="5">
    <source>
        <dbReference type="SAM" id="Phobius"/>
    </source>
</evidence>
<keyword evidence="2 5" id="KW-0812">Transmembrane</keyword>
<dbReference type="AlphaFoldDB" id="A0AA90K267"/>
<dbReference type="EMBL" id="JABXJJ020000075">
    <property type="protein sequence ID" value="MDI5974411.1"/>
    <property type="molecule type" value="Genomic_DNA"/>
</dbReference>
<reference evidence="8 9" key="1">
    <citation type="submission" date="2023-05" db="EMBL/GenBank/DDBJ databases">
        <title>Streptantibioticus silvisoli sp. nov., acidotolerant actinomycetes 1 from pine litter.</title>
        <authorList>
            <person name="Swiecimska M."/>
            <person name="Golinska P."/>
            <person name="Sangal V."/>
            <person name="Wachnowicz B."/>
            <person name="Goodfellow M."/>
        </authorList>
    </citation>
    <scope>NUCLEOTIDE SEQUENCE</scope>
    <source>
        <strain evidence="8">SL13</strain>
        <strain evidence="7 9">SL54</strain>
    </source>
</reference>
<organism evidence="8">
    <name type="scientific">Streptantibioticus silvisoli</name>
    <dbReference type="NCBI Taxonomy" id="2705255"/>
    <lineage>
        <taxon>Bacteria</taxon>
        <taxon>Bacillati</taxon>
        <taxon>Actinomycetota</taxon>
        <taxon>Actinomycetes</taxon>
        <taxon>Kitasatosporales</taxon>
        <taxon>Streptomycetaceae</taxon>
        <taxon>Streptantibioticus</taxon>
    </lineage>
</organism>
<dbReference type="InterPro" id="IPR052165">
    <property type="entry name" value="Membrane_assoc_protease"/>
</dbReference>
<feature type="domain" description="NfeD-like C-terminal" evidence="6">
    <location>
        <begin position="86"/>
        <end position="142"/>
    </location>
</feature>
<evidence type="ECO:0000256" key="2">
    <source>
        <dbReference type="ARBA" id="ARBA00022692"/>
    </source>
</evidence>
<keyword evidence="3 5" id="KW-1133">Transmembrane helix</keyword>
<sequence>MGLVNDWVWWLAAAGVLGIPLVITAMPELGMFVIGAVAAALSSVLGAGGVLQVIVFLAVSVSLVTVVRAVAVRHRDTRPELRTGIDALKGRSALVLERVDNRTGRVKLGGEIWSARSYDATLVFEAGQEVDVVEIEGATAVVM</sequence>
<feature type="transmembrane region" description="Helical" evidence="5">
    <location>
        <begin position="7"/>
        <end position="26"/>
    </location>
</feature>
<dbReference type="InterPro" id="IPR002810">
    <property type="entry name" value="NfeD-like_C"/>
</dbReference>
<protein>
    <submittedName>
        <fullName evidence="8">NfeD family protein</fullName>
    </submittedName>
</protein>
<dbReference type="Proteomes" id="UP001156398">
    <property type="component" value="Unassembled WGS sequence"/>
</dbReference>
<dbReference type="Pfam" id="PF01957">
    <property type="entry name" value="NfeD"/>
    <property type="match status" value="1"/>
</dbReference>
<evidence type="ECO:0000313" key="9">
    <source>
        <dbReference type="Proteomes" id="UP001156398"/>
    </source>
</evidence>
<evidence type="ECO:0000313" key="7">
    <source>
        <dbReference type="EMBL" id="MDI5963062.1"/>
    </source>
</evidence>
<dbReference type="InterPro" id="IPR012340">
    <property type="entry name" value="NA-bd_OB-fold"/>
</dbReference>
<evidence type="ECO:0000313" key="8">
    <source>
        <dbReference type="EMBL" id="MDI5974411.1"/>
    </source>
</evidence>
<accession>A0AA90K267</accession>
<keyword evidence="9" id="KW-1185">Reference proteome</keyword>
<evidence type="ECO:0000256" key="1">
    <source>
        <dbReference type="ARBA" id="ARBA00004141"/>
    </source>
</evidence>
<proteinExistence type="predicted"/>
<dbReference type="GO" id="GO:0005886">
    <property type="term" value="C:plasma membrane"/>
    <property type="evidence" value="ECO:0007669"/>
    <property type="project" value="TreeGrafter"/>
</dbReference>
<dbReference type="SUPFAM" id="SSF141322">
    <property type="entry name" value="NfeD domain-like"/>
    <property type="match status" value="1"/>
</dbReference>
<dbReference type="Gene3D" id="2.40.50.140">
    <property type="entry name" value="Nucleic acid-binding proteins"/>
    <property type="match status" value="1"/>
</dbReference>
<dbReference type="PANTHER" id="PTHR33507">
    <property type="entry name" value="INNER MEMBRANE PROTEIN YBBJ"/>
    <property type="match status" value="1"/>
</dbReference>
<comment type="subcellular location">
    <subcellularLocation>
        <location evidence="1">Membrane</location>
        <topology evidence="1">Multi-pass membrane protein</topology>
    </subcellularLocation>
</comment>
<feature type="transmembrane region" description="Helical" evidence="5">
    <location>
        <begin position="32"/>
        <end position="65"/>
    </location>
</feature>
<comment type="caution">
    <text evidence="8">The sequence shown here is derived from an EMBL/GenBank/DDBJ whole genome shotgun (WGS) entry which is preliminary data.</text>
</comment>
<keyword evidence="4 5" id="KW-0472">Membrane</keyword>
<dbReference type="RefSeq" id="WP_271317064.1">
    <property type="nucleotide sequence ID" value="NZ_JABXJJ020000075.1"/>
</dbReference>
<evidence type="ECO:0000256" key="4">
    <source>
        <dbReference type="ARBA" id="ARBA00023136"/>
    </source>
</evidence>
<gene>
    <name evidence="7" type="ORF">POF43_010150</name>
    <name evidence="8" type="ORF">POF50_034555</name>
</gene>
<evidence type="ECO:0000259" key="6">
    <source>
        <dbReference type="Pfam" id="PF01957"/>
    </source>
</evidence>
<dbReference type="EMBL" id="JAAGKO020000011">
    <property type="protein sequence ID" value="MDI5963062.1"/>
    <property type="molecule type" value="Genomic_DNA"/>
</dbReference>
<dbReference type="PANTHER" id="PTHR33507:SF3">
    <property type="entry name" value="INNER MEMBRANE PROTEIN YBBJ"/>
    <property type="match status" value="1"/>
</dbReference>
<evidence type="ECO:0000256" key="3">
    <source>
        <dbReference type="ARBA" id="ARBA00022989"/>
    </source>
</evidence>
<name>A0AA90K267_9ACTN</name>